<reference evidence="2" key="1">
    <citation type="journal article" date="2023" name="Science">
        <title>Genome structures resolve the early diversification of teleost fishes.</title>
        <authorList>
            <person name="Parey E."/>
            <person name="Louis A."/>
            <person name="Montfort J."/>
            <person name="Bouchez O."/>
            <person name="Roques C."/>
            <person name="Iampietro C."/>
            <person name="Lluch J."/>
            <person name="Castinel A."/>
            <person name="Donnadieu C."/>
            <person name="Desvignes T."/>
            <person name="Floi Bucao C."/>
            <person name="Jouanno E."/>
            <person name="Wen M."/>
            <person name="Mejri S."/>
            <person name="Dirks R."/>
            <person name="Jansen H."/>
            <person name="Henkel C."/>
            <person name="Chen W.J."/>
            <person name="Zahm M."/>
            <person name="Cabau C."/>
            <person name="Klopp C."/>
            <person name="Thompson A.W."/>
            <person name="Robinson-Rechavi M."/>
            <person name="Braasch I."/>
            <person name="Lecointre G."/>
            <person name="Bobe J."/>
            <person name="Postlethwait J.H."/>
            <person name="Berthelot C."/>
            <person name="Roest Crollius H."/>
            <person name="Guiguen Y."/>
        </authorList>
    </citation>
    <scope>NUCLEOTIDE SEQUENCE</scope>
    <source>
        <strain evidence="2">NC1722</strain>
    </source>
</reference>
<proteinExistence type="predicted"/>
<comment type="caution">
    <text evidence="2">The sequence shown here is derived from an EMBL/GenBank/DDBJ whole genome shotgun (WGS) entry which is preliminary data.</text>
</comment>
<dbReference type="EMBL" id="JAINUG010000494">
    <property type="protein sequence ID" value="KAJ8367228.1"/>
    <property type="molecule type" value="Genomic_DNA"/>
</dbReference>
<protein>
    <submittedName>
        <fullName evidence="2">Uncharacterized protein</fullName>
    </submittedName>
</protein>
<sequence length="85" mass="8963">MPVAAILRGSLGPELKELQQEGGPCASVGGGTVRGRSVSPTAGRIAAQKVPRGPSLRIGWRREVVWNGRIRAEDQNQGAGQHVLL</sequence>
<organism evidence="2 3">
    <name type="scientific">Aldrovandia affinis</name>
    <dbReference type="NCBI Taxonomy" id="143900"/>
    <lineage>
        <taxon>Eukaryota</taxon>
        <taxon>Metazoa</taxon>
        <taxon>Chordata</taxon>
        <taxon>Craniata</taxon>
        <taxon>Vertebrata</taxon>
        <taxon>Euteleostomi</taxon>
        <taxon>Actinopterygii</taxon>
        <taxon>Neopterygii</taxon>
        <taxon>Teleostei</taxon>
        <taxon>Notacanthiformes</taxon>
        <taxon>Halosauridae</taxon>
        <taxon>Aldrovandia</taxon>
    </lineage>
</organism>
<keyword evidence="3" id="KW-1185">Reference proteome</keyword>
<name>A0AAD7R6R7_9TELE</name>
<accession>A0AAD7R6R7</accession>
<evidence type="ECO:0000313" key="2">
    <source>
        <dbReference type="EMBL" id="KAJ8367228.1"/>
    </source>
</evidence>
<gene>
    <name evidence="2" type="ORF">AAFF_G00324080</name>
</gene>
<evidence type="ECO:0000256" key="1">
    <source>
        <dbReference type="SAM" id="MobiDB-lite"/>
    </source>
</evidence>
<dbReference type="AlphaFoldDB" id="A0AAD7R6R7"/>
<evidence type="ECO:0000313" key="3">
    <source>
        <dbReference type="Proteomes" id="UP001221898"/>
    </source>
</evidence>
<dbReference type="Proteomes" id="UP001221898">
    <property type="component" value="Unassembled WGS sequence"/>
</dbReference>
<feature type="region of interest" description="Disordered" evidence="1">
    <location>
        <begin position="20"/>
        <end position="41"/>
    </location>
</feature>